<protein>
    <submittedName>
        <fullName evidence="1">Uncharacterized protein</fullName>
    </submittedName>
</protein>
<accession>A0ACC0CEZ2</accession>
<name>A0ACC0CEZ2_CATRO</name>
<evidence type="ECO:0000313" key="1">
    <source>
        <dbReference type="EMBL" id="KAI5683460.1"/>
    </source>
</evidence>
<comment type="caution">
    <text evidence="1">The sequence shown here is derived from an EMBL/GenBank/DDBJ whole genome shotgun (WGS) entry which is preliminary data.</text>
</comment>
<reference evidence="2" key="1">
    <citation type="journal article" date="2023" name="Nat. Plants">
        <title>Single-cell RNA sequencing provides a high-resolution roadmap for understanding the multicellular compartmentation of specialized metabolism.</title>
        <authorList>
            <person name="Sun S."/>
            <person name="Shen X."/>
            <person name="Li Y."/>
            <person name="Li Y."/>
            <person name="Wang S."/>
            <person name="Li R."/>
            <person name="Zhang H."/>
            <person name="Shen G."/>
            <person name="Guo B."/>
            <person name="Wei J."/>
            <person name="Xu J."/>
            <person name="St-Pierre B."/>
            <person name="Chen S."/>
            <person name="Sun C."/>
        </authorList>
    </citation>
    <scope>NUCLEOTIDE SEQUENCE [LARGE SCALE GENOMIC DNA]</scope>
</reference>
<proteinExistence type="predicted"/>
<evidence type="ECO:0000313" key="2">
    <source>
        <dbReference type="Proteomes" id="UP001060085"/>
    </source>
</evidence>
<keyword evidence="2" id="KW-1185">Reference proteome</keyword>
<sequence>MMTSMLQEMDDIASMVIQEPPSSPSQMPCLRRKCRQLSEGVWSPSAVLWMHSFVARYPADVHCAAIASPSPGACTGLRHPGHRTGGGHPPVPPAPLRHDHVDPGHVEVERGEGSGSGQPPVDAFDSPNLDMPSFSLGLMPASQFSEFWAPPPRGTTGSSTPHQPISQASSSDEEEWADDMDGLQRYGFGHHVGKSLKFQIVDFKHSIFNLVC</sequence>
<gene>
    <name evidence="1" type="ORF">M9H77_04688</name>
</gene>
<organism evidence="1 2">
    <name type="scientific">Catharanthus roseus</name>
    <name type="common">Madagascar periwinkle</name>
    <name type="synonym">Vinca rosea</name>
    <dbReference type="NCBI Taxonomy" id="4058"/>
    <lineage>
        <taxon>Eukaryota</taxon>
        <taxon>Viridiplantae</taxon>
        <taxon>Streptophyta</taxon>
        <taxon>Embryophyta</taxon>
        <taxon>Tracheophyta</taxon>
        <taxon>Spermatophyta</taxon>
        <taxon>Magnoliopsida</taxon>
        <taxon>eudicotyledons</taxon>
        <taxon>Gunneridae</taxon>
        <taxon>Pentapetalae</taxon>
        <taxon>asterids</taxon>
        <taxon>lamiids</taxon>
        <taxon>Gentianales</taxon>
        <taxon>Apocynaceae</taxon>
        <taxon>Rauvolfioideae</taxon>
        <taxon>Vinceae</taxon>
        <taxon>Catharanthinae</taxon>
        <taxon>Catharanthus</taxon>
    </lineage>
</organism>
<dbReference type="EMBL" id="CM044701">
    <property type="protein sequence ID" value="KAI5683460.1"/>
    <property type="molecule type" value="Genomic_DNA"/>
</dbReference>
<dbReference type="Proteomes" id="UP001060085">
    <property type="component" value="Linkage Group LG01"/>
</dbReference>